<dbReference type="EMBL" id="JAYKXN010000001">
    <property type="protein sequence ID" value="KAK7318647.1"/>
    <property type="molecule type" value="Genomic_DNA"/>
</dbReference>
<dbReference type="PANTHER" id="PTHR31672:SF13">
    <property type="entry name" value="F-BOX PROTEIN CPR30-LIKE"/>
    <property type="match status" value="1"/>
</dbReference>
<dbReference type="InterPro" id="IPR036047">
    <property type="entry name" value="F-box-like_dom_sf"/>
</dbReference>
<dbReference type="SUPFAM" id="SSF81383">
    <property type="entry name" value="F-box domain"/>
    <property type="match status" value="1"/>
</dbReference>
<accession>A0AAN9Q1P1</accession>
<dbReference type="InterPro" id="IPR017451">
    <property type="entry name" value="F-box-assoc_interact_dom"/>
</dbReference>
<evidence type="ECO:0000313" key="3">
    <source>
        <dbReference type="Proteomes" id="UP001359559"/>
    </source>
</evidence>
<sequence>MEKGKEQNPTLPRELIVEILLRLPVRSLLRFKSVCKSWSSLISDPKFAVSHFDLAASPSHRLLLRLKNNESQVESIHLDSLFDHDSDVVNLKFPLPTPIPEHTFHLFSETDFSLRNMGSCRGFILLTNWKGDVIVWNPSTGSYKRISESLVGLLDHFLNGIGYDASTDDYLLVLIQVNQLSPYLDDPESPPLRPTRIKFFSFKTNLWFRFDGPCAKYMDVGGQLFCTGSFFNGALHWLIISTDNNVHVIVVFDLVERRLSEIALPHDLNMESELLFRNMYLRVMGGCLTVTVCYPEKAVIWMMKEYKVHSSWTKLFLLSTSDIPRNTFIPICFTKNGGILGSNESGRLVKFNDKGELLEHRAYDDEEETFGSSDLHYFTYRESLLSLPCENSGSSLLHFFIYGKSLSEGDYEEASEGDYEEASEGDYEEASEGLRSLALHAINLRFGHLLQESIVIKHPSMLE</sequence>
<dbReference type="InterPro" id="IPR050796">
    <property type="entry name" value="SCF_F-box_component"/>
</dbReference>
<dbReference type="Gene3D" id="1.20.1280.50">
    <property type="match status" value="1"/>
</dbReference>
<name>A0AAN9Q1P1_CLITE</name>
<dbReference type="InterPro" id="IPR001810">
    <property type="entry name" value="F-box_dom"/>
</dbReference>
<organism evidence="2 3">
    <name type="scientific">Clitoria ternatea</name>
    <name type="common">Butterfly pea</name>
    <dbReference type="NCBI Taxonomy" id="43366"/>
    <lineage>
        <taxon>Eukaryota</taxon>
        <taxon>Viridiplantae</taxon>
        <taxon>Streptophyta</taxon>
        <taxon>Embryophyta</taxon>
        <taxon>Tracheophyta</taxon>
        <taxon>Spermatophyta</taxon>
        <taxon>Magnoliopsida</taxon>
        <taxon>eudicotyledons</taxon>
        <taxon>Gunneridae</taxon>
        <taxon>Pentapetalae</taxon>
        <taxon>rosids</taxon>
        <taxon>fabids</taxon>
        <taxon>Fabales</taxon>
        <taxon>Fabaceae</taxon>
        <taxon>Papilionoideae</taxon>
        <taxon>50 kb inversion clade</taxon>
        <taxon>NPAAA clade</taxon>
        <taxon>indigoferoid/millettioid clade</taxon>
        <taxon>Phaseoleae</taxon>
        <taxon>Clitoria</taxon>
    </lineage>
</organism>
<feature type="domain" description="F-box" evidence="1">
    <location>
        <begin position="5"/>
        <end position="51"/>
    </location>
</feature>
<proteinExistence type="predicted"/>
<dbReference type="PANTHER" id="PTHR31672">
    <property type="entry name" value="BNACNNG10540D PROTEIN"/>
    <property type="match status" value="1"/>
</dbReference>
<reference evidence="2 3" key="1">
    <citation type="submission" date="2024-01" db="EMBL/GenBank/DDBJ databases">
        <title>The genomes of 5 underutilized Papilionoideae crops provide insights into root nodulation and disease resistance.</title>
        <authorList>
            <person name="Yuan L."/>
        </authorList>
    </citation>
    <scope>NUCLEOTIDE SEQUENCE [LARGE SCALE GENOMIC DNA]</scope>
    <source>
        <strain evidence="2">LY-2023</strain>
        <tissue evidence="2">Leaf</tissue>
    </source>
</reference>
<dbReference type="AlphaFoldDB" id="A0AAN9Q1P1"/>
<gene>
    <name evidence="2" type="ORF">RJT34_03351</name>
</gene>
<dbReference type="PROSITE" id="PS50181">
    <property type="entry name" value="FBOX"/>
    <property type="match status" value="1"/>
</dbReference>
<keyword evidence="3" id="KW-1185">Reference proteome</keyword>
<comment type="caution">
    <text evidence="2">The sequence shown here is derived from an EMBL/GenBank/DDBJ whole genome shotgun (WGS) entry which is preliminary data.</text>
</comment>
<dbReference type="Pfam" id="PF07734">
    <property type="entry name" value="FBA_1"/>
    <property type="match status" value="1"/>
</dbReference>
<protein>
    <recommendedName>
        <fullName evidence="1">F-box domain-containing protein</fullName>
    </recommendedName>
</protein>
<dbReference type="InterPro" id="IPR006527">
    <property type="entry name" value="F-box-assoc_dom_typ1"/>
</dbReference>
<dbReference type="Proteomes" id="UP001359559">
    <property type="component" value="Unassembled WGS sequence"/>
</dbReference>
<evidence type="ECO:0000313" key="2">
    <source>
        <dbReference type="EMBL" id="KAK7318647.1"/>
    </source>
</evidence>
<evidence type="ECO:0000259" key="1">
    <source>
        <dbReference type="PROSITE" id="PS50181"/>
    </source>
</evidence>
<dbReference type="NCBIfam" id="TIGR01640">
    <property type="entry name" value="F_box_assoc_1"/>
    <property type="match status" value="1"/>
</dbReference>
<dbReference type="SMART" id="SM00256">
    <property type="entry name" value="FBOX"/>
    <property type="match status" value="1"/>
</dbReference>
<dbReference type="Pfam" id="PF00646">
    <property type="entry name" value="F-box"/>
    <property type="match status" value="1"/>
</dbReference>
<dbReference type="CDD" id="cd22157">
    <property type="entry name" value="F-box_AtFBW1-like"/>
    <property type="match status" value="1"/>
</dbReference>